<protein>
    <submittedName>
        <fullName evidence="1">D-aminopeptidase dipeptide-binding protein DppA</fullName>
    </submittedName>
</protein>
<dbReference type="Gene3D" id="3.40.50.10780">
    <property type="entry name" value="Dipeptide transport protein"/>
    <property type="match status" value="1"/>
</dbReference>
<dbReference type="EMBL" id="CP030759">
    <property type="protein sequence ID" value="AXA36691.1"/>
    <property type="molecule type" value="Genomic_DNA"/>
</dbReference>
<dbReference type="CDD" id="cd08663">
    <property type="entry name" value="DAP_dppA_1"/>
    <property type="match status" value="1"/>
</dbReference>
<dbReference type="Gene3D" id="3.30.1360.130">
    <property type="entry name" value="Dipeptide transport protein"/>
    <property type="match status" value="1"/>
</dbReference>
<gene>
    <name evidence="1" type="ORF">BRCON_1914</name>
</gene>
<dbReference type="InterPro" id="IPR007035">
    <property type="entry name" value="Peptidase_M55"/>
</dbReference>
<proteinExistence type="predicted"/>
<dbReference type="SUPFAM" id="SSF63992">
    <property type="entry name" value="Dipeptide transport protein"/>
    <property type="match status" value="1"/>
</dbReference>
<keyword evidence="1" id="KW-0031">Aminopeptidase</keyword>
<dbReference type="InterPro" id="IPR036177">
    <property type="entry name" value="Peptidase_M55_sf"/>
</dbReference>
<dbReference type="InterPro" id="IPR027476">
    <property type="entry name" value="DppA_N"/>
</dbReference>
<evidence type="ECO:0000313" key="2">
    <source>
        <dbReference type="Proteomes" id="UP000262583"/>
    </source>
</evidence>
<organism evidence="1 2">
    <name type="scientific">Sumerlaea chitinivorans</name>
    <dbReference type="NCBI Taxonomy" id="2250252"/>
    <lineage>
        <taxon>Bacteria</taxon>
        <taxon>Candidatus Sumerlaeota</taxon>
        <taxon>Candidatus Sumerlaeia</taxon>
        <taxon>Candidatus Sumerlaeales</taxon>
        <taxon>Candidatus Sumerlaeaceae</taxon>
        <taxon>Candidatus Sumerlaea</taxon>
    </lineage>
</organism>
<dbReference type="Pfam" id="PF04951">
    <property type="entry name" value="Peptidase_M55"/>
    <property type="match status" value="1"/>
</dbReference>
<reference evidence="1 2" key="1">
    <citation type="submission" date="2018-05" db="EMBL/GenBank/DDBJ databases">
        <title>A metagenomic window into the 2 km-deep terrestrial subsurface aquifer revealed taxonomically and functionally diverse microbial community comprising novel uncultured bacterial lineages.</title>
        <authorList>
            <person name="Kadnikov V.V."/>
            <person name="Mardanov A.V."/>
            <person name="Beletsky A.V."/>
            <person name="Banks D."/>
            <person name="Pimenov N.V."/>
            <person name="Frank Y.A."/>
            <person name="Karnachuk O.V."/>
            <person name="Ravin N.V."/>
        </authorList>
    </citation>
    <scope>NUCLEOTIDE SEQUENCE [LARGE SCALE GENOMIC DNA]</scope>
    <source>
        <strain evidence="1">BY</strain>
    </source>
</reference>
<evidence type="ECO:0000313" key="1">
    <source>
        <dbReference type="EMBL" id="AXA36691.1"/>
    </source>
</evidence>
<accession>A0A2Z4Y6A4</accession>
<dbReference type="Proteomes" id="UP000262583">
    <property type="component" value="Chromosome"/>
</dbReference>
<dbReference type="AlphaFoldDB" id="A0A2Z4Y6A4"/>
<keyword evidence="1" id="KW-0645">Protease</keyword>
<dbReference type="KEGG" id="schv:BRCON_1914"/>
<sequence>MSKKTLRPKATATSSRTFRRVLIWCDMEGISGITRWEQVTSTSPMYAEGRALYTQDVNAAVRGAKRAGFSEIYVVDGHGAGGSYSFNSWLKDQLEPGATYIFGHRWGCYVEPLRMGDCVVILVGAHARAGTSDGILCHTMSSEAWYDATLNGEPIGEVGFAAAIAGSFGAPIAFISGDAAVCREAGALLGRALVTAEVKKGITRYSAACLAPKDAQQLIEDQVCAALSRPAAQLPAPYRPKPPLELRVDLMAPDQTKLYLGREGVKIVNGRTLVARGKDFFSLWDQFWHY</sequence>
<name>A0A2Z4Y6A4_SUMC1</name>
<dbReference type="GO" id="GO:0004177">
    <property type="term" value="F:aminopeptidase activity"/>
    <property type="evidence" value="ECO:0007669"/>
    <property type="project" value="UniProtKB-KW"/>
</dbReference>
<keyword evidence="1" id="KW-0378">Hydrolase</keyword>